<feature type="transmembrane region" description="Helical" evidence="6">
    <location>
        <begin position="204"/>
        <end position="230"/>
    </location>
</feature>
<organism evidence="7 8">
    <name type="scientific">Anaeromyxobacter diazotrophicus</name>
    <dbReference type="NCBI Taxonomy" id="2590199"/>
    <lineage>
        <taxon>Bacteria</taxon>
        <taxon>Pseudomonadati</taxon>
        <taxon>Myxococcota</taxon>
        <taxon>Myxococcia</taxon>
        <taxon>Myxococcales</taxon>
        <taxon>Cystobacterineae</taxon>
        <taxon>Anaeromyxobacteraceae</taxon>
        <taxon>Anaeromyxobacter</taxon>
    </lineage>
</organism>
<evidence type="ECO:0000256" key="1">
    <source>
        <dbReference type="ARBA" id="ARBA00004141"/>
    </source>
</evidence>
<feature type="transmembrane region" description="Helical" evidence="6">
    <location>
        <begin position="7"/>
        <end position="27"/>
    </location>
</feature>
<feature type="transmembrane region" description="Helical" evidence="6">
    <location>
        <begin position="64"/>
        <end position="85"/>
    </location>
</feature>
<dbReference type="RefSeq" id="WP_176062172.1">
    <property type="nucleotide sequence ID" value="NZ_BJTG01000001.1"/>
</dbReference>
<dbReference type="PANTHER" id="PTHR21716">
    <property type="entry name" value="TRANSMEMBRANE PROTEIN"/>
    <property type="match status" value="1"/>
</dbReference>
<keyword evidence="8" id="KW-1185">Reference proteome</keyword>
<evidence type="ECO:0000256" key="6">
    <source>
        <dbReference type="SAM" id="Phobius"/>
    </source>
</evidence>
<feature type="transmembrane region" description="Helical" evidence="6">
    <location>
        <begin position="270"/>
        <end position="287"/>
    </location>
</feature>
<comment type="subcellular location">
    <subcellularLocation>
        <location evidence="1">Membrane</location>
        <topology evidence="1">Multi-pass membrane protein</topology>
    </subcellularLocation>
</comment>
<keyword evidence="3 6" id="KW-0812">Transmembrane</keyword>
<feature type="transmembrane region" description="Helical" evidence="6">
    <location>
        <begin position="307"/>
        <end position="337"/>
    </location>
</feature>
<keyword evidence="5 6" id="KW-0472">Membrane</keyword>
<feature type="transmembrane region" description="Helical" evidence="6">
    <location>
        <begin position="158"/>
        <end position="183"/>
    </location>
</feature>
<proteinExistence type="inferred from homology"/>
<dbReference type="Proteomes" id="UP000503640">
    <property type="component" value="Unassembled WGS sequence"/>
</dbReference>
<reference evidence="8" key="1">
    <citation type="journal article" date="2020" name="Appl. Environ. Microbiol.">
        <title>Diazotrophic Anaeromyxobacter Isolates from Soils.</title>
        <authorList>
            <person name="Masuda Y."/>
            <person name="Yamanaka H."/>
            <person name="Xu Z.X."/>
            <person name="Shiratori Y."/>
            <person name="Aono T."/>
            <person name="Amachi S."/>
            <person name="Senoo K."/>
            <person name="Itoh H."/>
        </authorList>
    </citation>
    <scope>NUCLEOTIDE SEQUENCE [LARGE SCALE GENOMIC DNA]</scope>
    <source>
        <strain evidence="8">R267</strain>
    </source>
</reference>
<evidence type="ECO:0000256" key="5">
    <source>
        <dbReference type="ARBA" id="ARBA00023136"/>
    </source>
</evidence>
<dbReference type="GO" id="GO:0016020">
    <property type="term" value="C:membrane"/>
    <property type="evidence" value="ECO:0007669"/>
    <property type="project" value="UniProtKB-SubCell"/>
</dbReference>
<gene>
    <name evidence="7" type="ORF">AMYX_01070</name>
</gene>
<accession>A0A7I9VG45</accession>
<evidence type="ECO:0000313" key="8">
    <source>
        <dbReference type="Proteomes" id="UP000503640"/>
    </source>
</evidence>
<feature type="transmembrane region" description="Helical" evidence="6">
    <location>
        <begin position="236"/>
        <end position="263"/>
    </location>
</feature>
<dbReference type="InterPro" id="IPR002549">
    <property type="entry name" value="AI-2E-like"/>
</dbReference>
<name>A0A7I9VG45_9BACT</name>
<comment type="similarity">
    <text evidence="2">Belongs to the autoinducer-2 exporter (AI-2E) (TC 2.A.86) family.</text>
</comment>
<dbReference type="AlphaFoldDB" id="A0A7I9VG45"/>
<dbReference type="PANTHER" id="PTHR21716:SF4">
    <property type="entry name" value="TRANSMEMBRANE PROTEIN 245"/>
    <property type="match status" value="1"/>
</dbReference>
<evidence type="ECO:0000313" key="7">
    <source>
        <dbReference type="EMBL" id="GEJ55366.1"/>
    </source>
</evidence>
<evidence type="ECO:0000256" key="3">
    <source>
        <dbReference type="ARBA" id="ARBA00022692"/>
    </source>
</evidence>
<feature type="transmembrane region" description="Helical" evidence="6">
    <location>
        <begin position="33"/>
        <end position="52"/>
    </location>
</feature>
<evidence type="ECO:0000256" key="2">
    <source>
        <dbReference type="ARBA" id="ARBA00009773"/>
    </source>
</evidence>
<protein>
    <submittedName>
        <fullName evidence="7">AI-2E family transporter</fullName>
    </submittedName>
</protein>
<evidence type="ECO:0000256" key="4">
    <source>
        <dbReference type="ARBA" id="ARBA00022989"/>
    </source>
</evidence>
<keyword evidence="4 6" id="KW-1133">Transmembrane helix</keyword>
<sequence length="346" mass="35769">MVPARTAHAVFILLALLALALLVVILLPLWTPLFVAAVLAGALGPATTRLAAALGERRKLAAGLLTAAVLVAVVAPLSALGAVLVPQIQAGVGWLRQVLASHALQNVVEHVPASLRPFAERLAEAVPSSLGRLQELAASEGARAATVLGSVVSTTGSVLFQSILTLVALYFLLLDGPALVEWLNEAIPVKRGQVSELLRDFRRVTVTVLVSTIATGGVQSVLATVGYYFAGVPNPIFFGVTTFIVSLIPFLGATVMVVALGLVQLLTGHTAAGVGLTLFGIGVVGMIDNVVKPLFIRGGVPIHGAVIFFALFGGLAAFGPIGFLVGPLAVTFVVAVVRMYRRDFGA</sequence>
<comment type="caution">
    <text evidence="7">The sequence shown here is derived from an EMBL/GenBank/DDBJ whole genome shotgun (WGS) entry which is preliminary data.</text>
</comment>
<dbReference type="Pfam" id="PF01594">
    <property type="entry name" value="AI-2E_transport"/>
    <property type="match status" value="1"/>
</dbReference>
<dbReference type="EMBL" id="BJTG01000001">
    <property type="protein sequence ID" value="GEJ55366.1"/>
    <property type="molecule type" value="Genomic_DNA"/>
</dbReference>